<keyword evidence="4" id="KW-1185">Reference proteome</keyword>
<dbReference type="PANTHER" id="PTHR43625">
    <property type="entry name" value="AFLATOXIN B1 ALDEHYDE REDUCTASE"/>
    <property type="match status" value="1"/>
</dbReference>
<organism evidence="3 4">
    <name type="scientific">Umezawaea tangerina</name>
    <dbReference type="NCBI Taxonomy" id="84725"/>
    <lineage>
        <taxon>Bacteria</taxon>
        <taxon>Bacillati</taxon>
        <taxon>Actinomycetota</taxon>
        <taxon>Actinomycetes</taxon>
        <taxon>Pseudonocardiales</taxon>
        <taxon>Pseudonocardiaceae</taxon>
        <taxon>Umezawaea</taxon>
    </lineage>
</organism>
<dbReference type="Pfam" id="PF00248">
    <property type="entry name" value="Aldo_ket_red"/>
    <property type="match status" value="1"/>
</dbReference>
<accession>A0A2T0T6I2</accession>
<reference evidence="3 4" key="1">
    <citation type="submission" date="2018-03" db="EMBL/GenBank/DDBJ databases">
        <title>Genomic Encyclopedia of Archaeal and Bacterial Type Strains, Phase II (KMG-II): from individual species to whole genera.</title>
        <authorList>
            <person name="Goeker M."/>
        </authorList>
    </citation>
    <scope>NUCLEOTIDE SEQUENCE [LARGE SCALE GENOMIC DNA]</scope>
    <source>
        <strain evidence="3 4">DSM 44720</strain>
    </source>
</reference>
<dbReference type="CDD" id="cd19088">
    <property type="entry name" value="AKR_AKR13B1"/>
    <property type="match status" value="1"/>
</dbReference>
<proteinExistence type="predicted"/>
<evidence type="ECO:0000256" key="1">
    <source>
        <dbReference type="ARBA" id="ARBA00023002"/>
    </source>
</evidence>
<feature type="domain" description="NADP-dependent oxidoreductase" evidence="2">
    <location>
        <begin position="12"/>
        <end position="272"/>
    </location>
</feature>
<dbReference type="SUPFAM" id="SSF51430">
    <property type="entry name" value="NAD(P)-linked oxidoreductase"/>
    <property type="match status" value="1"/>
</dbReference>
<evidence type="ECO:0000313" key="4">
    <source>
        <dbReference type="Proteomes" id="UP000239494"/>
    </source>
</evidence>
<dbReference type="GO" id="GO:0005737">
    <property type="term" value="C:cytoplasm"/>
    <property type="evidence" value="ECO:0007669"/>
    <property type="project" value="TreeGrafter"/>
</dbReference>
<dbReference type="Proteomes" id="UP000239494">
    <property type="component" value="Unassembled WGS sequence"/>
</dbReference>
<dbReference type="InterPro" id="IPR020471">
    <property type="entry name" value="AKR"/>
</dbReference>
<name>A0A2T0T6I2_9PSEU</name>
<evidence type="ECO:0000259" key="2">
    <source>
        <dbReference type="Pfam" id="PF00248"/>
    </source>
</evidence>
<gene>
    <name evidence="3" type="ORF">CLV43_10541</name>
</gene>
<dbReference type="InterPro" id="IPR023210">
    <property type="entry name" value="NADP_OxRdtase_dom"/>
</dbReference>
<dbReference type="PRINTS" id="PR00069">
    <property type="entry name" value="ALDKETRDTASE"/>
</dbReference>
<protein>
    <submittedName>
        <fullName evidence="3">Aryl-alcohol dehydrogenase-like predicted oxidoreductase</fullName>
    </submittedName>
</protein>
<dbReference type="InterPro" id="IPR036812">
    <property type="entry name" value="NAD(P)_OxRdtase_dom_sf"/>
</dbReference>
<dbReference type="InterPro" id="IPR050791">
    <property type="entry name" value="Aldo-Keto_reductase"/>
</dbReference>
<dbReference type="EMBL" id="PVTF01000005">
    <property type="protein sequence ID" value="PRY41283.1"/>
    <property type="molecule type" value="Genomic_DNA"/>
</dbReference>
<keyword evidence="1" id="KW-0560">Oxidoreductase</keyword>
<sequence length="278" mass="30541">MLSPRGGSPVDRMGFGAMWLTGYGPARDPDAMVRLARRAVELGAGVVDTADGYGLGANEELLAKALHPYPDGVLVATKVGQVRSAERKWQPLGRPAYLRQQTELSLRRLRVDTLDLLQLHRIDPTVPVEDQLGTLAELQQEGKARHIGLSEVTADQLEAARGHARIASVQNRYNLTDREHEGVLEHCEREGIAFIPWWPLARGEHALRQGPIGRVADELGATPAQVCLAWLLRRSPVVHPIPGTKSLAHLDENMAARTVELDDRRFRELDALAPAAGK</sequence>
<comment type="caution">
    <text evidence="3">The sequence shown here is derived from an EMBL/GenBank/DDBJ whole genome shotgun (WGS) entry which is preliminary data.</text>
</comment>
<evidence type="ECO:0000313" key="3">
    <source>
        <dbReference type="EMBL" id="PRY41283.1"/>
    </source>
</evidence>
<dbReference type="Gene3D" id="3.20.20.100">
    <property type="entry name" value="NADP-dependent oxidoreductase domain"/>
    <property type="match status" value="1"/>
</dbReference>
<dbReference type="AlphaFoldDB" id="A0A2T0T6I2"/>
<dbReference type="PANTHER" id="PTHR43625:SF40">
    <property type="entry name" value="ALDO-KETO REDUCTASE YAKC [NADP(+)]"/>
    <property type="match status" value="1"/>
</dbReference>
<dbReference type="GO" id="GO:0016491">
    <property type="term" value="F:oxidoreductase activity"/>
    <property type="evidence" value="ECO:0007669"/>
    <property type="project" value="UniProtKB-KW"/>
</dbReference>